<evidence type="ECO:0000256" key="10">
    <source>
        <dbReference type="SAM" id="Phobius"/>
    </source>
</evidence>
<organism evidence="12 13">
    <name type="scientific">Escherichia coli (strain UMEA 3162-1)</name>
    <dbReference type="NCBI Taxonomy" id="1281200"/>
    <lineage>
        <taxon>Bacteria</taxon>
        <taxon>Pseudomonadati</taxon>
        <taxon>Pseudomonadota</taxon>
        <taxon>Gammaproteobacteria</taxon>
        <taxon>Enterobacterales</taxon>
        <taxon>Enterobacteriaceae</taxon>
        <taxon>Escherichia</taxon>
    </lineage>
</organism>
<dbReference type="Pfam" id="PF12792">
    <property type="entry name" value="CSS-motif"/>
    <property type="match status" value="1"/>
</dbReference>
<evidence type="ECO:0000256" key="3">
    <source>
        <dbReference type="ARBA" id="ARBA00022475"/>
    </source>
</evidence>
<keyword evidence="5 10" id="KW-0812">Transmembrane</keyword>
<dbReference type="InterPro" id="IPR024744">
    <property type="entry name" value="CSS-motif_dom"/>
</dbReference>
<dbReference type="EMBL" id="AWBU01000022">
    <property type="protein sequence ID" value="EQX25857.1"/>
    <property type="molecule type" value="Genomic_DNA"/>
</dbReference>
<dbReference type="RefSeq" id="WP_000492897.1">
    <property type="nucleotide sequence ID" value="NZ_KE701777.1"/>
</dbReference>
<dbReference type="InterPro" id="IPR050706">
    <property type="entry name" value="Cyclic-di-GMP_PDE-like"/>
</dbReference>
<comment type="caution">
    <text evidence="12">The sequence shown here is derived from an EMBL/GenBank/DDBJ whole genome shotgun (WGS) entry which is preliminary data.</text>
</comment>
<evidence type="ECO:0000256" key="4">
    <source>
        <dbReference type="ARBA" id="ARBA00022636"/>
    </source>
</evidence>
<evidence type="ECO:0000259" key="11">
    <source>
        <dbReference type="PROSITE" id="PS50883"/>
    </source>
</evidence>
<dbReference type="PANTHER" id="PTHR33121:SF80">
    <property type="entry name" value="CYCLIC DI-GMP PHOSPHODIESTERASE PDEL"/>
    <property type="match status" value="1"/>
</dbReference>
<dbReference type="InterPro" id="IPR001633">
    <property type="entry name" value="EAL_dom"/>
</dbReference>
<dbReference type="InterPro" id="IPR035919">
    <property type="entry name" value="EAL_sf"/>
</dbReference>
<dbReference type="HOGENOM" id="CLU_000445_131_0_6"/>
<proteinExistence type="predicted"/>
<keyword evidence="3" id="KW-1003">Cell membrane</keyword>
<evidence type="ECO:0000256" key="5">
    <source>
        <dbReference type="ARBA" id="ARBA00022692"/>
    </source>
</evidence>
<gene>
    <name evidence="12" type="ORF">G925_03166</name>
</gene>
<keyword evidence="7 10" id="KW-1133">Transmembrane helix</keyword>
<evidence type="ECO:0000256" key="8">
    <source>
        <dbReference type="ARBA" id="ARBA00023136"/>
    </source>
</evidence>
<sequence length="511" mass="57600">MFSRLFVKKHTPAMVAGSLIFLFIILLTFFWKKAELVNDSQIRVNFALGYIENILNQNNSISQEAEHLLLNNCNADTQHELSNLLLKRPQLRALSLARQEAVFCSTHPGLPVGPVAEKEQWRHDMLIRFPEDTGTLPWILLRTPYKNGTVITATDYYFIQDIISVVHAVPAIRFRLGNTVLSASGKNVTLLPDDSGIQKESHSKKYPFSLIYIIPVKMQLTYAWKQAWYMIPVAIFGGILTAFLLSRRRPSSPLDMLKNALAHGEFRPYFQPIISAKNHQLTGCEVLIRWHHPVSGIIPPDQFIPLAESTGLIAPITQQLMSQVEHSLNSVAHFLPNQFHIGINISPAHFLSPGLEDSCMKFLSTFPKGKVKLVLELTERNQLSVTAESKALFAKLHQQGVLFALDDFGTGYATHSYLQSFPVDYIKLDKGFVQMVGVDEISGHIVENVIELARRLGIDIIAEVIETESQELFMTEKGSCYLQGYRYAPPLPAEQFIAEWVYNSGNGKNQR</sequence>
<comment type="subcellular location">
    <subcellularLocation>
        <location evidence="1">Cell membrane</location>
        <topology evidence="1">Multi-pass membrane protein</topology>
    </subcellularLocation>
</comment>
<dbReference type="SUPFAM" id="SSF141868">
    <property type="entry name" value="EAL domain-like"/>
    <property type="match status" value="1"/>
</dbReference>
<evidence type="ECO:0000313" key="12">
    <source>
        <dbReference type="EMBL" id="EQX25857.1"/>
    </source>
</evidence>
<evidence type="ECO:0000256" key="2">
    <source>
        <dbReference type="ARBA" id="ARBA00012282"/>
    </source>
</evidence>
<evidence type="ECO:0000313" key="13">
    <source>
        <dbReference type="Proteomes" id="UP000016035"/>
    </source>
</evidence>
<reference evidence="13" key="1">
    <citation type="submission" date="2013-07" db="EMBL/GenBank/DDBJ databases">
        <title>The genome sequence of Escherichia coli UMEA 3162-1.</title>
        <authorList>
            <consortium name="The Broad Institute Genome Sequencing Platform"/>
            <consortium name="The Broad Institute Genome Sequencing Center for Infectious Disease"/>
            <person name="Feldgarden M."/>
            <person name="Frimodt-Moller N."/>
            <person name="Leihof R.F."/>
            <person name="Rasmussen L."/>
            <person name="Young S.K."/>
            <person name="Zeng Q."/>
            <person name="Gargeya S."/>
            <person name="Abouelleil A."/>
            <person name="Alvarado L."/>
            <person name="Berlin A.M."/>
            <person name="Chapman S.B."/>
            <person name="Gainer-Dewar J."/>
            <person name="Goldberg J."/>
            <person name="Gnerre S."/>
            <person name="Griggs A."/>
            <person name="Gujja S."/>
            <person name="Hansen M."/>
            <person name="Howarth C."/>
            <person name="Imamovic A."/>
            <person name="Larimer J."/>
            <person name="McCowan C."/>
            <person name="Murphy C."/>
            <person name="Pearson M."/>
            <person name="Poon T."/>
            <person name="Priest M."/>
            <person name="Roberts A."/>
            <person name="Saif S."/>
            <person name="Shea T."/>
            <person name="Sykes S."/>
            <person name="Wortman J."/>
            <person name="Nusbaum C."/>
            <person name="Birren B."/>
        </authorList>
    </citation>
    <scope>NUCLEOTIDE SEQUENCE [LARGE SCALE GENOMIC DNA]</scope>
    <source>
        <strain evidence="13">UMEA 3162-1</strain>
    </source>
</reference>
<protein>
    <recommendedName>
        <fullName evidence="2">cyclic-guanylate-specific phosphodiesterase</fullName>
        <ecNumber evidence="2">3.1.4.52</ecNumber>
    </recommendedName>
</protein>
<keyword evidence="6" id="KW-0378">Hydrolase</keyword>
<dbReference type="CDD" id="cd01948">
    <property type="entry name" value="EAL"/>
    <property type="match status" value="1"/>
</dbReference>
<feature type="transmembrane region" description="Helical" evidence="10">
    <location>
        <begin position="12"/>
        <end position="31"/>
    </location>
</feature>
<evidence type="ECO:0000256" key="7">
    <source>
        <dbReference type="ARBA" id="ARBA00022989"/>
    </source>
</evidence>
<evidence type="ECO:0000256" key="9">
    <source>
        <dbReference type="ARBA" id="ARBA00034290"/>
    </source>
</evidence>
<dbReference type="SMART" id="SM00052">
    <property type="entry name" value="EAL"/>
    <property type="match status" value="1"/>
</dbReference>
<dbReference type="GO" id="GO:0005886">
    <property type="term" value="C:plasma membrane"/>
    <property type="evidence" value="ECO:0007669"/>
    <property type="project" value="UniProtKB-SubCell"/>
</dbReference>
<comment type="catalytic activity">
    <reaction evidence="9">
        <text>3',3'-c-di-GMP + H2O = 5'-phosphoguanylyl(3'-&gt;5')guanosine + H(+)</text>
        <dbReference type="Rhea" id="RHEA:24902"/>
        <dbReference type="ChEBI" id="CHEBI:15377"/>
        <dbReference type="ChEBI" id="CHEBI:15378"/>
        <dbReference type="ChEBI" id="CHEBI:58754"/>
        <dbReference type="ChEBI" id="CHEBI:58805"/>
        <dbReference type="EC" id="3.1.4.52"/>
    </reaction>
</comment>
<dbReference type="Pfam" id="PF00563">
    <property type="entry name" value="EAL"/>
    <property type="match status" value="1"/>
</dbReference>
<name>A0A0E2LGA3_ECOU3</name>
<dbReference type="GO" id="GO:0071111">
    <property type="term" value="F:cyclic-guanylate-specific phosphodiesterase activity"/>
    <property type="evidence" value="ECO:0007669"/>
    <property type="project" value="UniProtKB-EC"/>
</dbReference>
<feature type="transmembrane region" description="Helical" evidence="10">
    <location>
        <begin position="227"/>
        <end position="246"/>
    </location>
</feature>
<dbReference type="Gene3D" id="3.20.20.450">
    <property type="entry name" value="EAL domain"/>
    <property type="match status" value="1"/>
</dbReference>
<dbReference type="Proteomes" id="UP000016035">
    <property type="component" value="Unassembled WGS sequence"/>
</dbReference>
<dbReference type="PATRIC" id="fig|1281200.3.peg.3289"/>
<accession>A0A0E2LGA3</accession>
<dbReference type="PANTHER" id="PTHR33121">
    <property type="entry name" value="CYCLIC DI-GMP PHOSPHODIESTERASE PDEF"/>
    <property type="match status" value="1"/>
</dbReference>
<keyword evidence="4" id="KW-0973">c-di-GMP</keyword>
<keyword evidence="8 10" id="KW-0472">Membrane</keyword>
<dbReference type="PROSITE" id="PS50883">
    <property type="entry name" value="EAL"/>
    <property type="match status" value="1"/>
</dbReference>
<evidence type="ECO:0000256" key="6">
    <source>
        <dbReference type="ARBA" id="ARBA00022801"/>
    </source>
</evidence>
<feature type="domain" description="EAL" evidence="11">
    <location>
        <begin position="250"/>
        <end position="504"/>
    </location>
</feature>
<dbReference type="EC" id="3.1.4.52" evidence="2"/>
<evidence type="ECO:0000256" key="1">
    <source>
        <dbReference type="ARBA" id="ARBA00004651"/>
    </source>
</evidence>
<dbReference type="AlphaFoldDB" id="A0A0E2LGA3"/>